<evidence type="ECO:0000313" key="4">
    <source>
        <dbReference type="Proteomes" id="UP000001876"/>
    </source>
</evidence>
<evidence type="ECO:0000313" key="3">
    <source>
        <dbReference type="EMBL" id="EEH53086.1"/>
    </source>
</evidence>
<dbReference type="STRING" id="564608.C1N5C4"/>
<organism evidence="4">
    <name type="scientific">Micromonas pusilla (strain CCMP1545)</name>
    <name type="common">Picoplanktonic green alga</name>
    <dbReference type="NCBI Taxonomy" id="564608"/>
    <lineage>
        <taxon>Eukaryota</taxon>
        <taxon>Viridiplantae</taxon>
        <taxon>Chlorophyta</taxon>
        <taxon>Mamiellophyceae</taxon>
        <taxon>Mamiellales</taxon>
        <taxon>Mamiellaceae</taxon>
        <taxon>Micromonas</taxon>
    </lineage>
</organism>
<evidence type="ECO:0000256" key="1">
    <source>
        <dbReference type="SAM" id="MobiDB-lite"/>
    </source>
</evidence>
<feature type="domain" description="GST N-terminal" evidence="2">
    <location>
        <begin position="107"/>
        <end position="203"/>
    </location>
</feature>
<dbReference type="GO" id="GO:0004364">
    <property type="term" value="F:glutathione transferase activity"/>
    <property type="evidence" value="ECO:0007669"/>
    <property type="project" value="TreeGrafter"/>
</dbReference>
<dbReference type="PROSITE" id="PS50404">
    <property type="entry name" value="GST_NTER"/>
    <property type="match status" value="1"/>
</dbReference>
<dbReference type="GO" id="GO:0006749">
    <property type="term" value="P:glutathione metabolic process"/>
    <property type="evidence" value="ECO:0007669"/>
    <property type="project" value="TreeGrafter"/>
</dbReference>
<reference evidence="3 4" key="1">
    <citation type="journal article" date="2009" name="Science">
        <title>Green evolution and dynamic adaptations revealed by genomes of the marine picoeukaryotes Micromonas.</title>
        <authorList>
            <person name="Worden A.Z."/>
            <person name="Lee J.H."/>
            <person name="Mock T."/>
            <person name="Rouze P."/>
            <person name="Simmons M.P."/>
            <person name="Aerts A.L."/>
            <person name="Allen A.E."/>
            <person name="Cuvelier M.L."/>
            <person name="Derelle E."/>
            <person name="Everett M.V."/>
            <person name="Foulon E."/>
            <person name="Grimwood J."/>
            <person name="Gundlach H."/>
            <person name="Henrissat B."/>
            <person name="Napoli C."/>
            <person name="McDonald S.M."/>
            <person name="Parker M.S."/>
            <person name="Rombauts S."/>
            <person name="Salamov A."/>
            <person name="Von Dassow P."/>
            <person name="Badger J.H."/>
            <person name="Coutinho P.M."/>
            <person name="Demir E."/>
            <person name="Dubchak I."/>
            <person name="Gentemann C."/>
            <person name="Eikrem W."/>
            <person name="Gready J.E."/>
            <person name="John U."/>
            <person name="Lanier W."/>
            <person name="Lindquist E.A."/>
            <person name="Lucas S."/>
            <person name="Mayer K.F."/>
            <person name="Moreau H."/>
            <person name="Not F."/>
            <person name="Otillar R."/>
            <person name="Panaud O."/>
            <person name="Pangilinan J."/>
            <person name="Paulsen I."/>
            <person name="Piegu B."/>
            <person name="Poliakov A."/>
            <person name="Robbens S."/>
            <person name="Schmutz J."/>
            <person name="Toulza E."/>
            <person name="Wyss T."/>
            <person name="Zelensky A."/>
            <person name="Zhou K."/>
            <person name="Armbrust E.V."/>
            <person name="Bhattacharya D."/>
            <person name="Goodenough U.W."/>
            <person name="Van de Peer Y."/>
            <person name="Grigoriev I.V."/>
        </authorList>
    </citation>
    <scope>NUCLEOTIDE SEQUENCE [LARGE SCALE GENOMIC DNA]</scope>
    <source>
        <strain evidence="3 4">CCMP1545</strain>
    </source>
</reference>
<dbReference type="Gene3D" id="1.20.1050.10">
    <property type="match status" value="1"/>
</dbReference>
<evidence type="ECO:0000259" key="2">
    <source>
        <dbReference type="PROSITE" id="PS50404"/>
    </source>
</evidence>
<gene>
    <name evidence="3" type="ORF">MICPUCDRAFT_52891</name>
</gene>
<feature type="region of interest" description="Disordered" evidence="1">
    <location>
        <begin position="1"/>
        <end position="37"/>
    </location>
</feature>
<dbReference type="GeneID" id="9688383"/>
<dbReference type="PANTHER" id="PTHR11571">
    <property type="entry name" value="GLUTATHIONE S-TRANSFERASE"/>
    <property type="match status" value="1"/>
</dbReference>
<sequence>MRPARSASFAADASTSAAASRPTRATPRASRRRVAAAAVRARAAAASASSSSSSSSENNANNADLLLLPPLVAPAELRASLLASEDLWRTTAHARIRGASGDASAPPRFRLTYMPMRNRAEVPRMLLELSETPYEFECVGFEPWTRAMKPRMASEHRVGCFGKLPVLCDLDPAVADARDGSPLRVGQETAITRHLAARLGLDGGDDVRARATIDSLYAFYFSTMRNNGVTHEGEHYAAGALRDAPAGLRDDAKPTTYRAMRRVNDYSVAERSIATLGHFEEILTRSETGWLGGTAAPSYVDVALFVELLELSMAMGFWSAGRLELSKPCHTPDWAERFGLPALGVFHDELRRFPGVAKYLDDASYAGRMPRYERPGYRYVT</sequence>
<protein>
    <submittedName>
        <fullName evidence="3">Predicted protein</fullName>
    </submittedName>
</protein>
<dbReference type="EMBL" id="GG663747">
    <property type="protein sequence ID" value="EEH53086.1"/>
    <property type="molecule type" value="Genomic_DNA"/>
</dbReference>
<dbReference type="OrthoDB" id="422574at2759"/>
<dbReference type="KEGG" id="mpp:MICPUCDRAFT_52891"/>
<proteinExistence type="predicted"/>
<accession>C1N5C4</accession>
<feature type="compositionally biased region" description="Low complexity" evidence="1">
    <location>
        <begin position="1"/>
        <end position="28"/>
    </location>
</feature>
<dbReference type="InterPro" id="IPR004045">
    <property type="entry name" value="Glutathione_S-Trfase_N"/>
</dbReference>
<dbReference type="AlphaFoldDB" id="C1N5C4"/>
<dbReference type="Gene3D" id="3.40.30.10">
    <property type="entry name" value="Glutaredoxin"/>
    <property type="match status" value="1"/>
</dbReference>
<dbReference type="InterPro" id="IPR036249">
    <property type="entry name" value="Thioredoxin-like_sf"/>
</dbReference>
<name>C1N5C4_MICPC</name>
<dbReference type="SUPFAM" id="SSF52833">
    <property type="entry name" value="Thioredoxin-like"/>
    <property type="match status" value="1"/>
</dbReference>
<keyword evidence="4" id="KW-1185">Reference proteome</keyword>
<dbReference type="InterPro" id="IPR050213">
    <property type="entry name" value="GST_superfamily"/>
</dbReference>
<dbReference type="Proteomes" id="UP000001876">
    <property type="component" value="Unassembled WGS sequence"/>
</dbReference>
<dbReference type="eggNOG" id="KOG1695">
    <property type="taxonomic scope" value="Eukaryota"/>
</dbReference>
<dbReference type="RefSeq" id="XP_003063147.1">
    <property type="nucleotide sequence ID" value="XM_003063101.1"/>
</dbReference>